<feature type="region of interest" description="Disordered" evidence="1">
    <location>
        <begin position="1"/>
        <end position="20"/>
    </location>
</feature>
<proteinExistence type="predicted"/>
<dbReference type="SUPFAM" id="SSF50630">
    <property type="entry name" value="Acid proteases"/>
    <property type="match status" value="1"/>
</dbReference>
<protein>
    <submittedName>
        <fullName evidence="4">Peptidase A2 domain-containing protein</fullName>
    </submittedName>
</protein>
<dbReference type="STRING" id="53468.A0A0R3UCE6"/>
<dbReference type="InterPro" id="IPR043502">
    <property type="entry name" value="DNA/RNA_pol_sf"/>
</dbReference>
<organism evidence="4">
    <name type="scientific">Mesocestoides corti</name>
    <name type="common">Flatworm</name>
    <dbReference type="NCBI Taxonomy" id="53468"/>
    <lineage>
        <taxon>Eukaryota</taxon>
        <taxon>Metazoa</taxon>
        <taxon>Spiralia</taxon>
        <taxon>Lophotrochozoa</taxon>
        <taxon>Platyhelminthes</taxon>
        <taxon>Cestoda</taxon>
        <taxon>Eucestoda</taxon>
        <taxon>Cyclophyllidea</taxon>
        <taxon>Mesocestoididae</taxon>
        <taxon>Mesocestoides</taxon>
    </lineage>
</organism>
<dbReference type="CDD" id="cd00303">
    <property type="entry name" value="retropepsin_like"/>
    <property type="match status" value="1"/>
</dbReference>
<dbReference type="Proteomes" id="UP000267029">
    <property type="component" value="Unassembled WGS sequence"/>
</dbReference>
<dbReference type="EMBL" id="UXSR01001912">
    <property type="protein sequence ID" value="VDD78592.1"/>
    <property type="molecule type" value="Genomic_DNA"/>
</dbReference>
<gene>
    <name evidence="2" type="ORF">MCOS_LOCUS4595</name>
</gene>
<dbReference type="InterPro" id="IPR021109">
    <property type="entry name" value="Peptidase_aspartic_dom_sf"/>
</dbReference>
<dbReference type="Gene3D" id="2.40.70.10">
    <property type="entry name" value="Acid Proteases"/>
    <property type="match status" value="1"/>
</dbReference>
<dbReference type="OrthoDB" id="10066870at2759"/>
<name>A0A0R3UCE6_MESCO</name>
<evidence type="ECO:0000313" key="3">
    <source>
        <dbReference type="Proteomes" id="UP000267029"/>
    </source>
</evidence>
<reference evidence="4" key="1">
    <citation type="submission" date="2017-02" db="UniProtKB">
        <authorList>
            <consortium name="WormBaseParasite"/>
        </authorList>
    </citation>
    <scope>IDENTIFICATION</scope>
</reference>
<dbReference type="AlphaFoldDB" id="A0A0R3UCE6"/>
<sequence>MGRKRTTGGSGTASEAETDPYREQILWSRGNFQPQPPEFNLDDDFEAWGDKMERFLRYEEPRSRSHMVMRNLAAPARRIVVMSGCSDDTPYEQLLEKLSTLFSKDAESILQKLVSRRYRSGERVDDYMAEIHDLVRRTYPGSMHETLTVTHVLRGLPDKIALRHAGLITCSIADVQKALTADPELGDKVQFSTPAQPSPVLQWRQKTNVFQGPRSRGPGGQWTGKPRGGEGSKKPPGASVPCPAIHASCADTRPFISIGVCNRLMHFLVDTGAGCSLVNPRRFPQKMFDPYLVASSINVKAANGTVMCSKGCVDIALTITGSVYQHTLYLCHDMPYDGILESDFLDRYDGEYSRPHRCLRLGSQEVPVVYEQSNGAISAITTQTHPTPDELDLLVSTKAHSKGLDLTQLRKLVQEYADVFAWEGADTGRTNGALHDIHTTEVGIIRQRPRRIPVAYQQAVEEAIVDMLQKKIIKPSSSH</sequence>
<evidence type="ECO:0000313" key="2">
    <source>
        <dbReference type="EMBL" id="VDD78592.1"/>
    </source>
</evidence>
<keyword evidence="3" id="KW-1185">Reference proteome</keyword>
<evidence type="ECO:0000313" key="4">
    <source>
        <dbReference type="WBParaSite" id="MCOS_0000459401-mRNA-1"/>
    </source>
</evidence>
<reference evidence="2 3" key="2">
    <citation type="submission" date="2018-10" db="EMBL/GenBank/DDBJ databases">
        <authorList>
            <consortium name="Pathogen Informatics"/>
        </authorList>
    </citation>
    <scope>NUCLEOTIDE SEQUENCE [LARGE SCALE GENOMIC DNA]</scope>
</reference>
<evidence type="ECO:0000256" key="1">
    <source>
        <dbReference type="SAM" id="MobiDB-lite"/>
    </source>
</evidence>
<feature type="region of interest" description="Disordered" evidence="1">
    <location>
        <begin position="209"/>
        <end position="239"/>
    </location>
</feature>
<accession>A0A0R3UCE6</accession>
<dbReference type="WBParaSite" id="MCOS_0000459401-mRNA-1">
    <property type="protein sequence ID" value="MCOS_0000459401-mRNA-1"/>
    <property type="gene ID" value="MCOS_0000459401"/>
</dbReference>
<dbReference type="SUPFAM" id="SSF56672">
    <property type="entry name" value="DNA/RNA polymerases"/>
    <property type="match status" value="1"/>
</dbReference>